<dbReference type="CDD" id="cd05471">
    <property type="entry name" value="pepsin_like"/>
    <property type="match status" value="1"/>
</dbReference>
<reference evidence="7 8" key="1">
    <citation type="submission" date="2023-03" db="EMBL/GenBank/DDBJ databases">
        <title>Mating type loci evolution in Malassezia.</title>
        <authorList>
            <person name="Coelho M.A."/>
        </authorList>
    </citation>
    <scope>NUCLEOTIDE SEQUENCE [LARGE SCALE GENOMIC DNA]</scope>
    <source>
        <strain evidence="7 8">CBS 9725</strain>
    </source>
</reference>
<dbReference type="Pfam" id="PF00026">
    <property type="entry name" value="Asp"/>
    <property type="match status" value="1"/>
</dbReference>
<feature type="signal peptide" evidence="5">
    <location>
        <begin position="1"/>
        <end position="22"/>
    </location>
</feature>
<dbReference type="EC" id="3.4.23.5" evidence="7"/>
<keyword evidence="4" id="KW-0472">Membrane</keyword>
<dbReference type="PROSITE" id="PS51767">
    <property type="entry name" value="PEPTIDASE_A1"/>
    <property type="match status" value="1"/>
</dbReference>
<evidence type="ECO:0000259" key="6">
    <source>
        <dbReference type="PROSITE" id="PS51767"/>
    </source>
</evidence>
<keyword evidence="4" id="KW-1133">Transmembrane helix</keyword>
<dbReference type="InterPro" id="IPR034164">
    <property type="entry name" value="Pepsin-like_dom"/>
</dbReference>
<feature type="compositionally biased region" description="Polar residues" evidence="3">
    <location>
        <begin position="475"/>
        <end position="487"/>
    </location>
</feature>
<proteinExistence type="inferred from homology"/>
<feature type="domain" description="Peptidase A1" evidence="6">
    <location>
        <begin position="104"/>
        <end position="438"/>
    </location>
</feature>
<name>A0AAJ5YVJ7_9BASI</name>
<dbReference type="Proteomes" id="UP001219567">
    <property type="component" value="Chromosome 7"/>
</dbReference>
<dbReference type="FunFam" id="2.40.70.10:FF:000008">
    <property type="entry name" value="Cathepsin D"/>
    <property type="match status" value="1"/>
</dbReference>
<dbReference type="SUPFAM" id="SSF50630">
    <property type="entry name" value="Acid proteases"/>
    <property type="match status" value="1"/>
</dbReference>
<evidence type="ECO:0000256" key="5">
    <source>
        <dbReference type="SAM" id="SignalP"/>
    </source>
</evidence>
<dbReference type="GO" id="GO:0004190">
    <property type="term" value="F:aspartic-type endopeptidase activity"/>
    <property type="evidence" value="ECO:0007669"/>
    <property type="project" value="UniProtKB-EC"/>
</dbReference>
<gene>
    <name evidence="7" type="ORF">MYAM1_003816</name>
</gene>
<evidence type="ECO:0000256" key="1">
    <source>
        <dbReference type="ARBA" id="ARBA00007447"/>
    </source>
</evidence>
<evidence type="ECO:0000313" key="7">
    <source>
        <dbReference type="EMBL" id="WFD01056.1"/>
    </source>
</evidence>
<evidence type="ECO:0000256" key="2">
    <source>
        <dbReference type="PIRSR" id="PIRSR601461-1"/>
    </source>
</evidence>
<dbReference type="PRINTS" id="PR00792">
    <property type="entry name" value="PEPSIN"/>
</dbReference>
<evidence type="ECO:0000313" key="8">
    <source>
        <dbReference type="Proteomes" id="UP001219567"/>
    </source>
</evidence>
<dbReference type="InterPro" id="IPR001461">
    <property type="entry name" value="Aspartic_peptidase_A1"/>
</dbReference>
<dbReference type="InterPro" id="IPR033121">
    <property type="entry name" value="PEPTIDASE_A1"/>
</dbReference>
<accession>A0AAJ5YVJ7</accession>
<organism evidence="7 8">
    <name type="scientific">Malassezia yamatoensis</name>
    <dbReference type="NCBI Taxonomy" id="253288"/>
    <lineage>
        <taxon>Eukaryota</taxon>
        <taxon>Fungi</taxon>
        <taxon>Dikarya</taxon>
        <taxon>Basidiomycota</taxon>
        <taxon>Ustilaginomycotina</taxon>
        <taxon>Malasseziomycetes</taxon>
        <taxon>Malasseziales</taxon>
        <taxon>Malasseziaceae</taxon>
        <taxon>Malassezia</taxon>
    </lineage>
</organism>
<comment type="similarity">
    <text evidence="1">Belongs to the peptidase A1 family.</text>
</comment>
<keyword evidence="7" id="KW-0378">Hydrolase</keyword>
<sequence length="552" mass="58401">MFTQPHVLILSWGLVWASLVYGQPTTSGLAETHESRGMQVPIMTNKQALHPRNGNLHGDALFEWMHHERNKLHRKYNKTSSSSNTQLEARQLVGVGNYGDDSFYFMPIGVGTPSKTLNVLMDTGSSDFWLVDKDCTESSGCSSSMTLFDAASSSTFQNSSRQFLTPYGDGSNTVSGNLGADVVSMAGYQVDNLTFGSVSELRGSTIQAPASGLMGMGFESLSSSGSTPFWEVIALQGRVKDPVFSFQLTSASSSEESKVIPGGVFSLGVLDDRQYTGEITWVDLTSGYGSNGIGYWAITMDRLRVNGNQIALGSSNVVAVDTGTTLLGGPSKILQEIYNQIPGVEAAPSSLLGGSGYYLYPCTQTFTLTLNFGGKDFKLDNENLNLGRVSDTSEMCVSSLFVASDTDSNSMPSWILGDTFLRTVFSAYSWNPQRVGFASLPSSGVSTLPITSLTSGESFSESSTSAASEASSSAVGQTTSKTINTSQTGLLGGSGLPTPSLVSEPSSFQSLASLSNYGLGSGSKSGSAPTVSVVYPVMYIATLIAFILPLIL</sequence>
<dbReference type="EMBL" id="CP119949">
    <property type="protein sequence ID" value="WFD01056.1"/>
    <property type="molecule type" value="Genomic_DNA"/>
</dbReference>
<dbReference type="AlphaFoldDB" id="A0AAJ5YVJ7"/>
<dbReference type="Gene3D" id="2.40.70.10">
    <property type="entry name" value="Acid Proteases"/>
    <property type="match status" value="2"/>
</dbReference>
<feature type="active site" evidence="2">
    <location>
        <position position="321"/>
    </location>
</feature>
<dbReference type="GO" id="GO:0006508">
    <property type="term" value="P:proteolysis"/>
    <property type="evidence" value="ECO:0007669"/>
    <property type="project" value="InterPro"/>
</dbReference>
<dbReference type="PANTHER" id="PTHR47966:SF57">
    <property type="entry name" value="PEPTIDASE A1 DOMAIN-CONTAINING PROTEIN"/>
    <property type="match status" value="1"/>
</dbReference>
<dbReference type="InterPro" id="IPR021109">
    <property type="entry name" value="Peptidase_aspartic_dom_sf"/>
</dbReference>
<dbReference type="PANTHER" id="PTHR47966">
    <property type="entry name" value="BETA-SITE APP-CLEAVING ENZYME, ISOFORM A-RELATED"/>
    <property type="match status" value="1"/>
</dbReference>
<feature type="transmembrane region" description="Helical" evidence="4">
    <location>
        <begin position="533"/>
        <end position="551"/>
    </location>
</feature>
<evidence type="ECO:0000256" key="3">
    <source>
        <dbReference type="SAM" id="MobiDB-lite"/>
    </source>
</evidence>
<keyword evidence="4" id="KW-0812">Transmembrane</keyword>
<feature type="region of interest" description="Disordered" evidence="3">
    <location>
        <begin position="470"/>
        <end position="495"/>
    </location>
</feature>
<feature type="chain" id="PRO_5042607734" evidence="5">
    <location>
        <begin position="23"/>
        <end position="552"/>
    </location>
</feature>
<keyword evidence="5" id="KW-0732">Signal</keyword>
<feature type="active site" evidence="2">
    <location>
        <position position="122"/>
    </location>
</feature>
<keyword evidence="8" id="KW-1185">Reference proteome</keyword>
<evidence type="ECO:0000256" key="4">
    <source>
        <dbReference type="SAM" id="Phobius"/>
    </source>
</evidence>
<protein>
    <submittedName>
        <fullName evidence="7">Cathepsin D</fullName>
        <ecNumber evidence="7">3.4.23.5</ecNumber>
    </submittedName>
</protein>